<dbReference type="EMBL" id="LT629792">
    <property type="protein sequence ID" value="SDU08067.1"/>
    <property type="molecule type" value="Genomic_DNA"/>
</dbReference>
<keyword evidence="2" id="KW-0808">Transferase</keyword>
<evidence type="ECO:0000313" key="2">
    <source>
        <dbReference type="EMBL" id="SDU08067.1"/>
    </source>
</evidence>
<dbReference type="InterPro" id="IPR043129">
    <property type="entry name" value="ATPase_NBD"/>
</dbReference>
<dbReference type="InterPro" id="IPR036388">
    <property type="entry name" value="WH-like_DNA-bd_sf"/>
</dbReference>
<dbReference type="RefSeq" id="WP_092648959.1">
    <property type="nucleotide sequence ID" value="NZ_LT629792.1"/>
</dbReference>
<comment type="similarity">
    <text evidence="1">Belongs to the ROK (NagC/XylR) family.</text>
</comment>
<dbReference type="Pfam" id="PF00480">
    <property type="entry name" value="ROK"/>
    <property type="match status" value="1"/>
</dbReference>
<dbReference type="SUPFAM" id="SSF46785">
    <property type="entry name" value="Winged helix' DNA-binding domain"/>
    <property type="match status" value="1"/>
</dbReference>
<dbReference type="Gene3D" id="3.30.420.40">
    <property type="match status" value="2"/>
</dbReference>
<dbReference type="PANTHER" id="PTHR18964">
    <property type="entry name" value="ROK (REPRESSOR, ORF, KINASE) FAMILY"/>
    <property type="match status" value="1"/>
</dbReference>
<sequence length="412" mass="44009">MRIGTSLVEVGQYNEKVVLNALRRLGPASQRDIAASTQLSVQTVSAIVRHLLSIDVLREIGTDFRGRGRPHVIVDLVPEAAYSIGVHVDPAVTSLVMLDMKGRVVASSDSDEPTLADPVEAMKQTAGRIRELAERTGVPEDRIVGVCMAVPGVVDVANGSLRESVWLPEWQDAPLGALLAEGLGAEKPIPVVKDTISASIGECWVRGGDILDSTMVFVYLGAGIGLGLAVDGEPLAGASGNSGEVGTILKTLGMFEEDSDGGLDNDPALLVERAHGKGAIDGDLPPRADHHAVREALHQVCDKAENGNQEARDILQAAAQRIATLTVGAVELIDADLIVLGGPYFKELQPYYQKAVEDLLAESATQRHRDVQIMESIMDEDAGAIGAAAVVLDRRYTPRSRRTRMEDMPNRD</sequence>
<proteinExistence type="inferred from homology"/>
<dbReference type="Gene3D" id="1.10.10.10">
    <property type="entry name" value="Winged helix-like DNA-binding domain superfamily/Winged helix DNA-binding domain"/>
    <property type="match status" value="1"/>
</dbReference>
<evidence type="ECO:0000256" key="1">
    <source>
        <dbReference type="ARBA" id="ARBA00006479"/>
    </source>
</evidence>
<gene>
    <name evidence="2" type="ORF">SAMN04489714_2042</name>
</gene>
<dbReference type="PANTHER" id="PTHR18964:SF149">
    <property type="entry name" value="BIFUNCTIONAL UDP-N-ACETYLGLUCOSAMINE 2-EPIMERASE_N-ACETYLMANNOSAMINE KINASE"/>
    <property type="match status" value="1"/>
</dbReference>
<keyword evidence="3" id="KW-1185">Reference proteome</keyword>
<dbReference type="InterPro" id="IPR000600">
    <property type="entry name" value="ROK"/>
</dbReference>
<name>A0ABY0VCE2_9ACTO</name>
<evidence type="ECO:0000313" key="3">
    <source>
        <dbReference type="Proteomes" id="UP000198976"/>
    </source>
</evidence>
<dbReference type="SUPFAM" id="SSF53067">
    <property type="entry name" value="Actin-like ATPase domain"/>
    <property type="match status" value="1"/>
</dbReference>
<dbReference type="Proteomes" id="UP000198976">
    <property type="component" value="Chromosome I"/>
</dbReference>
<reference evidence="2 3" key="1">
    <citation type="submission" date="2016-10" db="EMBL/GenBank/DDBJ databases">
        <authorList>
            <person name="Varghese N."/>
            <person name="Submissions S."/>
        </authorList>
    </citation>
    <scope>NUCLEOTIDE SEQUENCE [LARGE SCALE GENOMIC DNA]</scope>
    <source>
        <strain evidence="2 3">DSM 9169</strain>
    </source>
</reference>
<keyword evidence="2" id="KW-0418">Kinase</keyword>
<accession>A0ABY0VCE2</accession>
<organism evidence="2 3">
    <name type="scientific">Schaalia radingae</name>
    <dbReference type="NCBI Taxonomy" id="131110"/>
    <lineage>
        <taxon>Bacteria</taxon>
        <taxon>Bacillati</taxon>
        <taxon>Actinomycetota</taxon>
        <taxon>Actinomycetes</taxon>
        <taxon>Actinomycetales</taxon>
        <taxon>Actinomycetaceae</taxon>
        <taxon>Schaalia</taxon>
    </lineage>
</organism>
<dbReference type="GO" id="GO:0016301">
    <property type="term" value="F:kinase activity"/>
    <property type="evidence" value="ECO:0007669"/>
    <property type="project" value="UniProtKB-KW"/>
</dbReference>
<protein>
    <submittedName>
        <fullName evidence="2">Sugar kinase of the NBD/HSP70 family, may contain an N-terminal HTH domain</fullName>
    </submittedName>
</protein>
<dbReference type="InterPro" id="IPR036390">
    <property type="entry name" value="WH_DNA-bd_sf"/>
</dbReference>